<dbReference type="EMBL" id="CU466930">
    <property type="protein sequence ID" value="CAO80216.1"/>
    <property type="molecule type" value="Genomic_DNA"/>
</dbReference>
<proteinExistence type="predicted"/>
<reference evidence="2 3" key="1">
    <citation type="journal article" date="2008" name="J. Bacteriol.">
        <title>'Candidatus Cloacamonas acidaminovorans': genome sequence reconstruction provides a first glimpse of a new bacterial division.</title>
        <authorList>
            <person name="Pelletier E."/>
            <person name="Kreimeyer A."/>
            <person name="Bocs S."/>
            <person name="Rouy Z."/>
            <person name="Gyapay G."/>
            <person name="Chouari R."/>
            <person name="Riviere D."/>
            <person name="Ganesan A."/>
            <person name="Daegelen P."/>
            <person name="Sghir A."/>
            <person name="Cohen G.N."/>
            <person name="Medigue C."/>
            <person name="Weissenbach J."/>
            <person name="Le Paslier D."/>
        </authorList>
    </citation>
    <scope>NUCLEOTIDE SEQUENCE [LARGE SCALE GENOMIC DNA]</scope>
    <source>
        <strain evidence="3">Evry</strain>
    </source>
</reference>
<protein>
    <submittedName>
        <fullName evidence="2">Uncharacterized protein</fullName>
    </submittedName>
</protein>
<keyword evidence="1" id="KW-0812">Transmembrane</keyword>
<keyword evidence="1" id="KW-1133">Transmembrane helix</keyword>
<keyword evidence="3" id="KW-1185">Reference proteome</keyword>
<feature type="transmembrane region" description="Helical" evidence="1">
    <location>
        <begin position="51"/>
        <end position="72"/>
    </location>
</feature>
<evidence type="ECO:0000313" key="2">
    <source>
        <dbReference type="EMBL" id="CAO80216.1"/>
    </source>
</evidence>
<dbReference type="HOGENOM" id="CLU_127540_2_0_0"/>
<keyword evidence="1" id="KW-0472">Membrane</keyword>
<name>B0VFG4_CLOAI</name>
<accession>B0VFG4</accession>
<evidence type="ECO:0000313" key="3">
    <source>
        <dbReference type="Proteomes" id="UP000002019"/>
    </source>
</evidence>
<gene>
    <name evidence="2" type="ordered locus">CLOAM0310</name>
</gene>
<feature type="transmembrane region" description="Helical" evidence="1">
    <location>
        <begin position="20"/>
        <end position="39"/>
    </location>
</feature>
<organism evidence="2 3">
    <name type="scientific">Cloacimonas acidaminovorans (strain Evry)</name>
    <dbReference type="NCBI Taxonomy" id="459349"/>
    <lineage>
        <taxon>Bacteria</taxon>
        <taxon>Pseudomonadati</taxon>
        <taxon>Candidatus Cloacimonadota</taxon>
        <taxon>Candidatus Cloacimonadia</taxon>
        <taxon>Candidatus Cloacimonadales</taxon>
        <taxon>Candidatus Cloacimonadaceae</taxon>
        <taxon>Candidatus Cloacimonas</taxon>
    </lineage>
</organism>
<evidence type="ECO:0000256" key="1">
    <source>
        <dbReference type="SAM" id="Phobius"/>
    </source>
</evidence>
<dbReference type="AlphaFoldDB" id="B0VFG4"/>
<dbReference type="KEGG" id="caci:CLOAM0310"/>
<sequence>MTKKIEETPLAPAMKISDWIIVFILTCIPVLNLIMLIIWSLDKRGNPNRRSFAQAVLIFVAVMLVLSSFYFGQMTGWLFQIMALM</sequence>
<dbReference type="Proteomes" id="UP000002019">
    <property type="component" value="Chromosome"/>
</dbReference>
<dbReference type="STRING" id="459349.CLOAM0310"/>